<evidence type="ECO:0000313" key="1">
    <source>
        <dbReference type="EMBL" id="CAB1446646.1"/>
    </source>
</evidence>
<name>A0A9N7Z0E7_PLEPL</name>
<organism evidence="1 2">
    <name type="scientific">Pleuronectes platessa</name>
    <name type="common">European plaice</name>
    <dbReference type="NCBI Taxonomy" id="8262"/>
    <lineage>
        <taxon>Eukaryota</taxon>
        <taxon>Metazoa</taxon>
        <taxon>Chordata</taxon>
        <taxon>Craniata</taxon>
        <taxon>Vertebrata</taxon>
        <taxon>Euteleostomi</taxon>
        <taxon>Actinopterygii</taxon>
        <taxon>Neopterygii</taxon>
        <taxon>Teleostei</taxon>
        <taxon>Neoteleostei</taxon>
        <taxon>Acanthomorphata</taxon>
        <taxon>Carangaria</taxon>
        <taxon>Pleuronectiformes</taxon>
        <taxon>Pleuronectoidei</taxon>
        <taxon>Pleuronectidae</taxon>
        <taxon>Pleuronectes</taxon>
    </lineage>
</organism>
<protein>
    <submittedName>
        <fullName evidence="1">Uncharacterized protein</fullName>
    </submittedName>
</protein>
<reference evidence="1" key="1">
    <citation type="submission" date="2020-03" db="EMBL/GenBank/DDBJ databases">
        <authorList>
            <person name="Weist P."/>
        </authorList>
    </citation>
    <scope>NUCLEOTIDE SEQUENCE</scope>
</reference>
<comment type="caution">
    <text evidence="1">The sequence shown here is derived from an EMBL/GenBank/DDBJ whole genome shotgun (WGS) entry which is preliminary data.</text>
</comment>
<dbReference type="EMBL" id="CADEAL010003923">
    <property type="protein sequence ID" value="CAB1446646.1"/>
    <property type="molecule type" value="Genomic_DNA"/>
</dbReference>
<sequence length="112" mass="12236">MSCRVELECAAERAAVRFQRTRGERGSLTPDYNVEKSRQTSACESSLSFWVNSHHSACDETQLMSAGPGSGFAGCHCFTADGNPPAPPHKDSMVHKVLQNSAMHFFARSALF</sequence>
<gene>
    <name evidence="1" type="ORF">PLEPLA_LOCUS34370</name>
</gene>
<dbReference type="Proteomes" id="UP001153269">
    <property type="component" value="Unassembled WGS sequence"/>
</dbReference>
<keyword evidence="2" id="KW-1185">Reference proteome</keyword>
<evidence type="ECO:0000313" key="2">
    <source>
        <dbReference type="Proteomes" id="UP001153269"/>
    </source>
</evidence>
<dbReference type="AlphaFoldDB" id="A0A9N7Z0E7"/>
<proteinExistence type="predicted"/>
<accession>A0A9N7Z0E7</accession>